<dbReference type="EMBL" id="JASXSZ010000001">
    <property type="protein sequence ID" value="MDL9977867.1"/>
    <property type="molecule type" value="Genomic_DNA"/>
</dbReference>
<evidence type="ECO:0000256" key="2">
    <source>
        <dbReference type="ARBA" id="ARBA00008914"/>
    </source>
</evidence>
<sequence length="279" mass="29594">MSPTRRTSRRARGSTAHVEPDERWAVSYADMVTVLMCLFIVLFAVSNVNKGKFEMLANSLATGFGHERTKAGADTTPGLVIPPELVDKKGVEALTARATVEYESLEALRDRMYAALAAEGLQDTVEFSIDDRGLKVGLVGAETFFTDNSTALSAKADAVLNAIGGVLGGVSNQLSIEGHADHRSAAFPFPTNWELSAGRATQVARFLIEQKAIPGARVRATSFSDTRPVAQGDSPEALASNRRVDIVVESNEQDQVRALIPSVAAAQGRAALRGPGNGG</sequence>
<dbReference type="Gene3D" id="3.30.1330.60">
    <property type="entry name" value="OmpA-like domain"/>
    <property type="match status" value="1"/>
</dbReference>
<evidence type="ECO:0000256" key="3">
    <source>
        <dbReference type="ARBA" id="ARBA00022475"/>
    </source>
</evidence>
<name>A0ABT7MTU4_9MICO</name>
<dbReference type="Pfam" id="PF00691">
    <property type="entry name" value="OmpA"/>
    <property type="match status" value="1"/>
</dbReference>
<dbReference type="SUPFAM" id="SSF103088">
    <property type="entry name" value="OmpA-like"/>
    <property type="match status" value="1"/>
</dbReference>
<feature type="domain" description="OmpA-like" evidence="9">
    <location>
        <begin position="132"/>
        <end position="252"/>
    </location>
</feature>
<evidence type="ECO:0000259" key="9">
    <source>
        <dbReference type="PROSITE" id="PS51123"/>
    </source>
</evidence>
<comment type="subcellular location">
    <subcellularLocation>
        <location evidence="1">Cell membrane</location>
        <topology evidence="1">Single-pass membrane protein</topology>
    </subcellularLocation>
</comment>
<accession>A0ABT7MTU4</accession>
<organism evidence="10 11">
    <name type="scientific">Microbacterium candidum</name>
    <dbReference type="NCBI Taxonomy" id="3041922"/>
    <lineage>
        <taxon>Bacteria</taxon>
        <taxon>Bacillati</taxon>
        <taxon>Actinomycetota</taxon>
        <taxon>Actinomycetes</taxon>
        <taxon>Micrococcales</taxon>
        <taxon>Microbacteriaceae</taxon>
        <taxon>Microbacterium</taxon>
    </lineage>
</organism>
<keyword evidence="10" id="KW-0282">Flagellum</keyword>
<keyword evidence="5 8" id="KW-1133">Transmembrane helix</keyword>
<keyword evidence="11" id="KW-1185">Reference proteome</keyword>
<feature type="transmembrane region" description="Helical" evidence="8">
    <location>
        <begin position="25"/>
        <end position="45"/>
    </location>
</feature>
<dbReference type="PANTHER" id="PTHR30329:SF21">
    <property type="entry name" value="LIPOPROTEIN YIAD-RELATED"/>
    <property type="match status" value="1"/>
</dbReference>
<dbReference type="InterPro" id="IPR006665">
    <property type="entry name" value="OmpA-like"/>
</dbReference>
<keyword evidence="6 7" id="KW-0472">Membrane</keyword>
<comment type="similarity">
    <text evidence="2">Belongs to the MotB family.</text>
</comment>
<dbReference type="PROSITE" id="PS51123">
    <property type="entry name" value="OMPA_2"/>
    <property type="match status" value="1"/>
</dbReference>
<evidence type="ECO:0000256" key="6">
    <source>
        <dbReference type="ARBA" id="ARBA00023136"/>
    </source>
</evidence>
<keyword evidence="10" id="KW-0969">Cilium</keyword>
<dbReference type="InterPro" id="IPR050330">
    <property type="entry name" value="Bact_OuterMem_StrucFunc"/>
</dbReference>
<dbReference type="InterPro" id="IPR036737">
    <property type="entry name" value="OmpA-like_sf"/>
</dbReference>
<gene>
    <name evidence="10" type="ORF">QSV35_00850</name>
</gene>
<evidence type="ECO:0000256" key="4">
    <source>
        <dbReference type="ARBA" id="ARBA00022692"/>
    </source>
</evidence>
<evidence type="ECO:0000256" key="8">
    <source>
        <dbReference type="SAM" id="Phobius"/>
    </source>
</evidence>
<evidence type="ECO:0000256" key="1">
    <source>
        <dbReference type="ARBA" id="ARBA00004162"/>
    </source>
</evidence>
<keyword evidence="10" id="KW-0966">Cell projection</keyword>
<evidence type="ECO:0000313" key="10">
    <source>
        <dbReference type="EMBL" id="MDL9977867.1"/>
    </source>
</evidence>
<evidence type="ECO:0000256" key="5">
    <source>
        <dbReference type="ARBA" id="ARBA00022989"/>
    </source>
</evidence>
<reference evidence="10 11" key="1">
    <citation type="submission" date="2023-06" db="EMBL/GenBank/DDBJ databases">
        <title>Microbacterium sp. nov., isolated from a waste landfill.</title>
        <authorList>
            <person name="Wen W."/>
        </authorList>
    </citation>
    <scope>NUCLEOTIDE SEQUENCE [LARGE SCALE GENOMIC DNA]</scope>
    <source>
        <strain evidence="10 11">ASV49</strain>
    </source>
</reference>
<keyword evidence="3" id="KW-1003">Cell membrane</keyword>
<protein>
    <submittedName>
        <fullName evidence="10">Flagellar motor protein MotB</fullName>
    </submittedName>
</protein>
<proteinExistence type="inferred from homology"/>
<evidence type="ECO:0000256" key="7">
    <source>
        <dbReference type="PROSITE-ProRule" id="PRU00473"/>
    </source>
</evidence>
<dbReference type="PANTHER" id="PTHR30329">
    <property type="entry name" value="STATOR ELEMENT OF FLAGELLAR MOTOR COMPLEX"/>
    <property type="match status" value="1"/>
</dbReference>
<dbReference type="InterPro" id="IPR025713">
    <property type="entry name" value="MotB-like_N_dom"/>
</dbReference>
<dbReference type="RefSeq" id="WP_286285726.1">
    <property type="nucleotide sequence ID" value="NZ_JASXSZ010000001.1"/>
</dbReference>
<evidence type="ECO:0000313" key="11">
    <source>
        <dbReference type="Proteomes" id="UP001235064"/>
    </source>
</evidence>
<dbReference type="Proteomes" id="UP001235064">
    <property type="component" value="Unassembled WGS sequence"/>
</dbReference>
<comment type="caution">
    <text evidence="10">The sequence shown here is derived from an EMBL/GenBank/DDBJ whole genome shotgun (WGS) entry which is preliminary data.</text>
</comment>
<dbReference type="CDD" id="cd07185">
    <property type="entry name" value="OmpA_C-like"/>
    <property type="match status" value="1"/>
</dbReference>
<keyword evidence="4 8" id="KW-0812">Transmembrane</keyword>
<dbReference type="Pfam" id="PF13677">
    <property type="entry name" value="MotB_plug"/>
    <property type="match status" value="1"/>
</dbReference>